<keyword evidence="4 11" id="KW-0479">Metal-binding</keyword>
<sequence length="578" mass="65780">MSSSPERSHSRTRGSYKRCRSPQSSTSRVRAVIRNLVLGALVALALEVYSRIQDSPNGLHRYKWGASNWGYRREKVKETFVSSWDAYTKYAWGQDRFHPITKRGSQMSPEGLGWIIIDSLDTMMIMNLTSQLRDAREWIQHALTYNQDQDVNTFETTIRMLGGLLSAHYLSGHLPDSASRQDRVYLSKAVDLADRLLGAYESESGIPYASIDLRTKRGIRSHADGGASSMAEAATLQLEMKYLANLTGNEVYWRKAEKVMQVLDDNEMEDGLLPIFVDPQSGRFTTKEIRLGSRGDSYYEYLIKQYLQTYEPIYLEMWSEALSGIQKHLITTTKHSNLQFVAELPTGIGGKLSPKMDHLVCFLPGSIALGVTGGLTISESKRLHGWSNEKEKQMNLAKELMKTCWGMYKVTQTGLAPEIAWFVADDADLQPVPGNSPLPPSIESISSWKHDYIVKPLDAHNLQRPETVESLLFMWRITEDPIYRQMGWEIFEAFEKHTIPSHGEGYVSLNNVLKVPPSQRDNMESFWLAETLKYLYLLFSPADLLPLTEVVFNTEAHVFPRMNITKFPTGWQRKSRTP</sequence>
<evidence type="ECO:0000256" key="14">
    <source>
        <dbReference type="SAM" id="MobiDB-lite"/>
    </source>
</evidence>
<evidence type="ECO:0000256" key="1">
    <source>
        <dbReference type="ARBA" id="ARBA00001913"/>
    </source>
</evidence>
<dbReference type="GO" id="GO:0005509">
    <property type="term" value="F:calcium ion binding"/>
    <property type="evidence" value="ECO:0007669"/>
    <property type="project" value="InterPro"/>
</dbReference>
<organism evidence="15 16">
    <name type="scientific">Helicocarpus griseus UAMH5409</name>
    <dbReference type="NCBI Taxonomy" id="1447875"/>
    <lineage>
        <taxon>Eukaryota</taxon>
        <taxon>Fungi</taxon>
        <taxon>Dikarya</taxon>
        <taxon>Ascomycota</taxon>
        <taxon>Pezizomycotina</taxon>
        <taxon>Eurotiomycetes</taxon>
        <taxon>Eurotiomycetidae</taxon>
        <taxon>Onygenales</taxon>
        <taxon>Ajellomycetaceae</taxon>
        <taxon>Helicocarpus</taxon>
    </lineage>
</organism>
<feature type="disulfide bond" evidence="12">
    <location>
        <begin position="361"/>
        <end position="404"/>
    </location>
</feature>
<dbReference type="Pfam" id="PF01532">
    <property type="entry name" value="Glyco_hydro_47"/>
    <property type="match status" value="1"/>
</dbReference>
<dbReference type="GO" id="GO:0005783">
    <property type="term" value="C:endoplasmic reticulum"/>
    <property type="evidence" value="ECO:0007669"/>
    <property type="project" value="TreeGrafter"/>
</dbReference>
<evidence type="ECO:0000256" key="2">
    <source>
        <dbReference type="ARBA" id="ARBA00004922"/>
    </source>
</evidence>
<dbReference type="Proteomes" id="UP000223968">
    <property type="component" value="Unassembled WGS sequence"/>
</dbReference>
<dbReference type="Gene3D" id="1.50.10.10">
    <property type="match status" value="1"/>
</dbReference>
<evidence type="ECO:0000256" key="10">
    <source>
        <dbReference type="PIRSR" id="PIRSR601382-1"/>
    </source>
</evidence>
<dbReference type="PRINTS" id="PR00747">
    <property type="entry name" value="GLYHDRLASE47"/>
</dbReference>
<evidence type="ECO:0000313" key="16">
    <source>
        <dbReference type="Proteomes" id="UP000223968"/>
    </source>
</evidence>
<comment type="pathway">
    <text evidence="2">Protein modification; protein glycosylation.</text>
</comment>
<reference evidence="15 16" key="1">
    <citation type="submission" date="2017-10" db="EMBL/GenBank/DDBJ databases">
        <title>Comparative genomics in systemic dimorphic fungi from Ajellomycetaceae.</title>
        <authorList>
            <person name="Munoz J.F."/>
            <person name="Mcewen J.G."/>
            <person name="Clay O.K."/>
            <person name="Cuomo C.A."/>
        </authorList>
    </citation>
    <scope>NUCLEOTIDE SEQUENCE [LARGE SCALE GENOMIC DNA]</scope>
    <source>
        <strain evidence="15 16">UAMH5409</strain>
    </source>
</reference>
<dbReference type="InterPro" id="IPR050749">
    <property type="entry name" value="Glycosyl_Hydrolase_47"/>
</dbReference>
<feature type="active site" description="Proton donor" evidence="10">
    <location>
        <position position="418"/>
    </location>
</feature>
<feature type="active site" evidence="10">
    <location>
        <position position="296"/>
    </location>
</feature>
<dbReference type="PANTHER" id="PTHR11742:SF55">
    <property type="entry name" value="ENDOPLASMIC RETICULUM MANNOSYL-OLIGOSACCHARIDE 1,2-ALPHA-MANNOSIDASE"/>
    <property type="match status" value="1"/>
</dbReference>
<keyword evidence="5 13" id="KW-0378">Hydrolase</keyword>
<dbReference type="GO" id="GO:0016020">
    <property type="term" value="C:membrane"/>
    <property type="evidence" value="ECO:0007669"/>
    <property type="project" value="InterPro"/>
</dbReference>
<dbReference type="GO" id="GO:0005975">
    <property type="term" value="P:carbohydrate metabolic process"/>
    <property type="evidence" value="ECO:0007669"/>
    <property type="project" value="InterPro"/>
</dbReference>
<evidence type="ECO:0000256" key="7">
    <source>
        <dbReference type="ARBA" id="ARBA00023157"/>
    </source>
</evidence>
<accession>A0A2B7XBQ3</accession>
<feature type="compositionally biased region" description="Basic residues" evidence="14">
    <location>
        <begin position="10"/>
        <end position="20"/>
    </location>
</feature>
<dbReference type="STRING" id="1447875.A0A2B7XBQ3"/>
<dbReference type="GO" id="GO:0036503">
    <property type="term" value="P:ERAD pathway"/>
    <property type="evidence" value="ECO:0007669"/>
    <property type="project" value="UniProtKB-ARBA"/>
</dbReference>
<feature type="active site" evidence="10">
    <location>
        <position position="466"/>
    </location>
</feature>
<keyword evidence="16" id="KW-1185">Reference proteome</keyword>
<evidence type="ECO:0000256" key="8">
    <source>
        <dbReference type="ARBA" id="ARBA00047669"/>
    </source>
</evidence>
<feature type="region of interest" description="Disordered" evidence="14">
    <location>
        <begin position="1"/>
        <end position="23"/>
    </location>
</feature>
<feature type="binding site" evidence="11">
    <location>
        <position position="554"/>
    </location>
    <ligand>
        <name>Ca(2+)</name>
        <dbReference type="ChEBI" id="CHEBI:29108"/>
    </ligand>
</feature>
<proteinExistence type="inferred from homology"/>
<dbReference type="EC" id="3.2.1.-" evidence="13"/>
<evidence type="ECO:0000256" key="9">
    <source>
        <dbReference type="ARBA" id="ARBA00048605"/>
    </source>
</evidence>
<keyword evidence="13" id="KW-0326">Glycosidase</keyword>
<dbReference type="InterPro" id="IPR012341">
    <property type="entry name" value="6hp_glycosidase-like_sf"/>
</dbReference>
<keyword evidence="7 12" id="KW-1015">Disulfide bond</keyword>
<dbReference type="InterPro" id="IPR036026">
    <property type="entry name" value="Seven-hairpin_glycosidases"/>
</dbReference>
<evidence type="ECO:0000256" key="11">
    <source>
        <dbReference type="PIRSR" id="PIRSR601382-2"/>
    </source>
</evidence>
<dbReference type="UniPathway" id="UPA00378"/>
<comment type="catalytic activity">
    <reaction evidence="8">
        <text>N(4)-(alpha-D-Man-(1-&gt;2)-alpha-D-Man-(1-&gt;2)-alpha-D-Man-(1-&gt;3)-[alpha-D-Man-(1-&gt;3)-[alpha-D-Man-(1-&gt;2)-alpha-D-Man-(1-&gt;6)]-alpha-D-Man-(1-&gt;6)]-beta-D-Man-(1-&gt;4)-beta-D-GlcNAc-(1-&gt;4)-beta-D-GlcNAc)-L-asparaginyl-[protein] (N-glucan mannose isomer 8A1,2,3B1,3) + 3 H2O = N(4)-(alpha-D-Man-(1-&gt;3)-[alpha-D-Man-(1-&gt;3)-[alpha-D-Man-(1-&gt;6)]-alpha-D-Man-(1-&gt;6)]-beta-D-Man-(1-&gt;4)-beta-D-GlcNAc-(1-&gt;4)-beta-D-GlcNAc)-L-asparaginyl-[protein] (N-glucan mannose isomer 5A1,2) + 3 beta-D-mannose</text>
        <dbReference type="Rhea" id="RHEA:56028"/>
        <dbReference type="Rhea" id="RHEA-COMP:14358"/>
        <dbReference type="Rhea" id="RHEA-COMP:14367"/>
        <dbReference type="ChEBI" id="CHEBI:15377"/>
        <dbReference type="ChEBI" id="CHEBI:28563"/>
        <dbReference type="ChEBI" id="CHEBI:59087"/>
        <dbReference type="ChEBI" id="CHEBI:60628"/>
        <dbReference type="EC" id="3.2.1.113"/>
    </reaction>
</comment>
<protein>
    <recommendedName>
        <fullName evidence="13">alpha-1,2-Mannosidase</fullName>
        <ecNumber evidence="13">3.2.1.-</ecNumber>
    </recommendedName>
</protein>
<dbReference type="EMBL" id="PDNB01000118">
    <property type="protein sequence ID" value="PGH06310.1"/>
    <property type="molecule type" value="Genomic_DNA"/>
</dbReference>
<dbReference type="OrthoDB" id="8118055at2759"/>
<dbReference type="PANTHER" id="PTHR11742">
    <property type="entry name" value="MANNOSYL-OLIGOSACCHARIDE ALPHA-1,2-MANNOSIDASE-RELATED"/>
    <property type="match status" value="1"/>
</dbReference>
<dbReference type="AlphaFoldDB" id="A0A2B7XBQ3"/>
<dbReference type="InterPro" id="IPR001382">
    <property type="entry name" value="Glyco_hydro_47"/>
</dbReference>
<evidence type="ECO:0000313" key="15">
    <source>
        <dbReference type="EMBL" id="PGH06310.1"/>
    </source>
</evidence>
<gene>
    <name evidence="15" type="ORF">AJ79_06553</name>
</gene>
<comment type="cofactor">
    <cofactor evidence="1 11">
        <name>Ca(2+)</name>
        <dbReference type="ChEBI" id="CHEBI:29108"/>
    </cofactor>
</comment>
<dbReference type="SUPFAM" id="SSF48225">
    <property type="entry name" value="Seven-hairpin glycosidases"/>
    <property type="match status" value="1"/>
</dbReference>
<evidence type="ECO:0000256" key="13">
    <source>
        <dbReference type="RuleBase" id="RU361193"/>
    </source>
</evidence>
<evidence type="ECO:0000256" key="3">
    <source>
        <dbReference type="ARBA" id="ARBA00007658"/>
    </source>
</evidence>
<feature type="active site" description="Proton donor" evidence="10">
    <location>
        <position position="155"/>
    </location>
</feature>
<comment type="catalytic activity">
    <reaction evidence="9">
        <text>N(4)-(alpha-D-Man-(1-&gt;2)-alpha-D-Man-(1-&gt;2)-alpha-D-Man-(1-&gt;3)-[alpha-D-Man-(1-&gt;2)-alpha-D-Man-(1-&gt;3)-[alpha-D-Man-(1-&gt;2)-alpha-D-Man-(1-&gt;6)]-alpha-D-Man-(1-&gt;6)]-beta-D-Man-(1-&gt;4)-beta-D-GlcNAc-(1-&gt;4)-beta-D-GlcNAc)-L-asparaginyl-[protein] (N-glucan mannose isomer 9A1,2,3B1,2,3) + 4 H2O = N(4)-(alpha-D-Man-(1-&gt;3)-[alpha-D-Man-(1-&gt;3)-[alpha-D-Man-(1-&gt;6)]-alpha-D-Man-(1-&gt;6)]-beta-D-Man-(1-&gt;4)-beta-D-GlcNAc-(1-&gt;4)-beta-D-GlcNAc)-L-asparaginyl-[protein] (N-glucan mannose isomer 5A1,2) + 4 beta-D-mannose</text>
        <dbReference type="Rhea" id="RHEA:56008"/>
        <dbReference type="Rhea" id="RHEA-COMP:14356"/>
        <dbReference type="Rhea" id="RHEA-COMP:14367"/>
        <dbReference type="ChEBI" id="CHEBI:15377"/>
        <dbReference type="ChEBI" id="CHEBI:28563"/>
        <dbReference type="ChEBI" id="CHEBI:59087"/>
        <dbReference type="ChEBI" id="CHEBI:139493"/>
        <dbReference type="EC" id="3.2.1.113"/>
    </reaction>
</comment>
<comment type="caution">
    <text evidence="15">The sequence shown here is derived from an EMBL/GenBank/DDBJ whole genome shotgun (WGS) entry which is preliminary data.</text>
</comment>
<comment type="similarity">
    <text evidence="3 13">Belongs to the glycosyl hydrolase 47 family.</text>
</comment>
<evidence type="ECO:0000256" key="5">
    <source>
        <dbReference type="ARBA" id="ARBA00022801"/>
    </source>
</evidence>
<dbReference type="GO" id="GO:0004571">
    <property type="term" value="F:mannosyl-oligosaccharide 1,2-alpha-mannosidase activity"/>
    <property type="evidence" value="ECO:0007669"/>
    <property type="project" value="UniProtKB-EC"/>
</dbReference>
<name>A0A2B7XBQ3_9EURO</name>
<evidence type="ECO:0000256" key="12">
    <source>
        <dbReference type="PIRSR" id="PIRSR601382-3"/>
    </source>
</evidence>
<evidence type="ECO:0000256" key="4">
    <source>
        <dbReference type="ARBA" id="ARBA00022723"/>
    </source>
</evidence>
<evidence type="ECO:0000256" key="6">
    <source>
        <dbReference type="ARBA" id="ARBA00022837"/>
    </source>
</evidence>
<keyword evidence="6 11" id="KW-0106">Calcium</keyword>